<comment type="caution">
    <text evidence="2">The sequence shown here is derived from an EMBL/GenBank/DDBJ whole genome shotgun (WGS) entry which is preliminary data.</text>
</comment>
<dbReference type="InterPro" id="IPR039022">
    <property type="entry name" value="KaiB-like"/>
</dbReference>
<reference evidence="3" key="1">
    <citation type="submission" date="2012-11" db="EMBL/GenBank/DDBJ databases">
        <authorList>
            <person name="Lucero-Rivera Y.E."/>
            <person name="Tovar-Ramirez D."/>
        </authorList>
    </citation>
    <scope>NUCLEOTIDE SEQUENCE [LARGE SCALE GENOMIC DNA]</scope>
    <source>
        <strain evidence="3">Araruama</strain>
    </source>
</reference>
<dbReference type="EMBL" id="ATBP01000239">
    <property type="protein sequence ID" value="ETR71668.1"/>
    <property type="molecule type" value="Genomic_DNA"/>
</dbReference>
<accession>A0A1V1PA55</accession>
<evidence type="ECO:0000259" key="1">
    <source>
        <dbReference type="SMART" id="SM01248"/>
    </source>
</evidence>
<protein>
    <submittedName>
        <fullName evidence="2">Circadian clock protein KaiB</fullName>
    </submittedName>
</protein>
<dbReference type="InterPro" id="IPR036249">
    <property type="entry name" value="Thioredoxin-like_sf"/>
</dbReference>
<dbReference type="Proteomes" id="UP000189670">
    <property type="component" value="Unassembled WGS sequence"/>
</dbReference>
<dbReference type="SUPFAM" id="SSF52833">
    <property type="entry name" value="Thioredoxin-like"/>
    <property type="match status" value="1"/>
</dbReference>
<dbReference type="PANTHER" id="PTHR41709">
    <property type="entry name" value="KAIB-LIKE PROTEIN 1"/>
    <property type="match status" value="1"/>
</dbReference>
<dbReference type="GO" id="GO:0048511">
    <property type="term" value="P:rhythmic process"/>
    <property type="evidence" value="ECO:0007669"/>
    <property type="project" value="InterPro"/>
</dbReference>
<sequence>MSQPNESNYMLKLFIAGNEPNSVQAIQNIQSILDSRIKDRYKLEIIDILSDFQAAMDNGVLVTPMLIIVEPTPETTIVGTMSDTEKIKAALRLS</sequence>
<gene>
    <name evidence="2" type="ORF">OMM_07966</name>
</gene>
<dbReference type="Gene3D" id="3.40.30.10">
    <property type="entry name" value="Glutaredoxin"/>
    <property type="match status" value="1"/>
</dbReference>
<dbReference type="InterPro" id="IPR011649">
    <property type="entry name" value="KaiB_domain"/>
</dbReference>
<dbReference type="CDD" id="cd02978">
    <property type="entry name" value="KaiB_like"/>
    <property type="match status" value="1"/>
</dbReference>
<evidence type="ECO:0000313" key="2">
    <source>
        <dbReference type="EMBL" id="ETR71668.1"/>
    </source>
</evidence>
<dbReference type="Pfam" id="PF07689">
    <property type="entry name" value="KaiB"/>
    <property type="match status" value="1"/>
</dbReference>
<dbReference type="AlphaFoldDB" id="A0A1V1PA55"/>
<dbReference type="PANTHER" id="PTHR41709:SF2">
    <property type="entry name" value="CIRCADIAN CLOCK PROTEIN KAIB2"/>
    <property type="match status" value="1"/>
</dbReference>
<proteinExistence type="predicted"/>
<evidence type="ECO:0000313" key="3">
    <source>
        <dbReference type="Proteomes" id="UP000189670"/>
    </source>
</evidence>
<feature type="domain" description="KaiB" evidence="1">
    <location>
        <begin position="12"/>
        <end position="93"/>
    </location>
</feature>
<name>A0A1V1PA55_9BACT</name>
<organism evidence="2 3">
    <name type="scientific">Candidatus Magnetoglobus multicellularis str. Araruama</name>
    <dbReference type="NCBI Taxonomy" id="890399"/>
    <lineage>
        <taxon>Bacteria</taxon>
        <taxon>Pseudomonadati</taxon>
        <taxon>Thermodesulfobacteriota</taxon>
        <taxon>Desulfobacteria</taxon>
        <taxon>Desulfobacterales</taxon>
        <taxon>Desulfobacteraceae</taxon>
        <taxon>Candidatus Magnetoglobus</taxon>
    </lineage>
</organism>
<dbReference type="SMART" id="SM01248">
    <property type="entry name" value="KaiB"/>
    <property type="match status" value="1"/>
</dbReference>